<evidence type="ECO:0000313" key="2">
    <source>
        <dbReference type="Proteomes" id="UP000532746"/>
    </source>
</evidence>
<protein>
    <recommendedName>
        <fullName evidence="3">Lipoprotein</fullName>
    </recommendedName>
</protein>
<dbReference type="EMBL" id="JACHGG010000005">
    <property type="protein sequence ID" value="MBB6060554.1"/>
    <property type="molecule type" value="Genomic_DNA"/>
</dbReference>
<dbReference type="Proteomes" id="UP000532746">
    <property type="component" value="Unassembled WGS sequence"/>
</dbReference>
<dbReference type="RefSeq" id="WP_183404629.1">
    <property type="nucleotide sequence ID" value="NZ_JACHGG010000005.1"/>
</dbReference>
<sequence>MPSLRVYSRTLLLVGASPWLLAGCCWDVFSENSAFVTFQFSADTLAAGPGFRRAELRSAYLVQYLDADLTLPADTLWQLAPGTPSTASTGYFQVSAFPTNSFGLYFQKSGSAVYPGSFRVVVPTSQRSFDIRQPDLELVERDDRCGGQYVSRVRFTLNGELLDREPTTTPIILSK</sequence>
<reference evidence="1 2" key="1">
    <citation type="submission" date="2020-08" db="EMBL/GenBank/DDBJ databases">
        <title>Genomic Encyclopedia of Type Strains, Phase IV (KMG-IV): sequencing the most valuable type-strain genomes for metagenomic binning, comparative biology and taxonomic classification.</title>
        <authorList>
            <person name="Goeker M."/>
        </authorList>
    </citation>
    <scope>NUCLEOTIDE SEQUENCE [LARGE SCALE GENOMIC DNA]</scope>
    <source>
        <strain evidence="1 2">DSM 26718</strain>
    </source>
</reference>
<evidence type="ECO:0000313" key="1">
    <source>
        <dbReference type="EMBL" id="MBB6060554.1"/>
    </source>
</evidence>
<accession>A0A7W9T4C2</accession>
<comment type="caution">
    <text evidence="1">The sequence shown here is derived from an EMBL/GenBank/DDBJ whole genome shotgun (WGS) entry which is preliminary data.</text>
</comment>
<proteinExistence type="predicted"/>
<evidence type="ECO:0008006" key="3">
    <source>
        <dbReference type="Google" id="ProtNLM"/>
    </source>
</evidence>
<organism evidence="1 2">
    <name type="scientific">Hymenobacter luteus</name>
    <dbReference type="NCBI Taxonomy" id="1411122"/>
    <lineage>
        <taxon>Bacteria</taxon>
        <taxon>Pseudomonadati</taxon>
        <taxon>Bacteroidota</taxon>
        <taxon>Cytophagia</taxon>
        <taxon>Cytophagales</taxon>
        <taxon>Hymenobacteraceae</taxon>
        <taxon>Hymenobacter</taxon>
    </lineage>
</organism>
<gene>
    <name evidence="1" type="ORF">HNQ93_003428</name>
</gene>
<name>A0A7W9T4C2_9BACT</name>
<dbReference type="PROSITE" id="PS51257">
    <property type="entry name" value="PROKAR_LIPOPROTEIN"/>
    <property type="match status" value="1"/>
</dbReference>
<dbReference type="AlphaFoldDB" id="A0A7W9T4C2"/>
<keyword evidence="2" id="KW-1185">Reference proteome</keyword>